<protein>
    <submittedName>
        <fullName evidence="3">Thioredoxin</fullName>
    </submittedName>
</protein>
<dbReference type="GO" id="GO:0015035">
    <property type="term" value="F:protein-disulfide reductase activity"/>
    <property type="evidence" value="ECO:0007669"/>
    <property type="project" value="TreeGrafter"/>
</dbReference>
<evidence type="ECO:0000259" key="2">
    <source>
        <dbReference type="PROSITE" id="PS51352"/>
    </source>
</evidence>
<name>A0A1H3ZIQ5_BIZPA</name>
<accession>A0A1H3ZIQ5</accession>
<gene>
    <name evidence="3" type="ORF">SAMN04487990_108168</name>
</gene>
<dbReference type="Proteomes" id="UP000198846">
    <property type="component" value="Unassembled WGS sequence"/>
</dbReference>
<feature type="domain" description="Thioredoxin" evidence="2">
    <location>
        <begin position="4"/>
        <end position="129"/>
    </location>
</feature>
<feature type="signal peptide" evidence="1">
    <location>
        <begin position="1"/>
        <end position="20"/>
    </location>
</feature>
<dbReference type="InterPro" id="IPR013766">
    <property type="entry name" value="Thioredoxin_domain"/>
</dbReference>
<reference evidence="4" key="1">
    <citation type="submission" date="2016-10" db="EMBL/GenBank/DDBJ databases">
        <authorList>
            <person name="Varghese N."/>
            <person name="Submissions S."/>
        </authorList>
    </citation>
    <scope>NUCLEOTIDE SEQUENCE [LARGE SCALE GENOMIC DNA]</scope>
    <source>
        <strain evidence="4">DSM 23842</strain>
    </source>
</reference>
<feature type="chain" id="PRO_5011656394" evidence="1">
    <location>
        <begin position="21"/>
        <end position="276"/>
    </location>
</feature>
<dbReference type="EMBL" id="FNQK01000008">
    <property type="protein sequence ID" value="SEA23555.1"/>
    <property type="molecule type" value="Genomic_DNA"/>
</dbReference>
<dbReference type="Gene3D" id="3.40.30.10">
    <property type="entry name" value="Glutaredoxin"/>
    <property type="match status" value="1"/>
</dbReference>
<keyword evidence="1" id="KW-0732">Signal</keyword>
<dbReference type="GO" id="GO:0005737">
    <property type="term" value="C:cytoplasm"/>
    <property type="evidence" value="ECO:0007669"/>
    <property type="project" value="TreeGrafter"/>
</dbReference>
<dbReference type="STRING" id="283786.SAMN04487990_108168"/>
<evidence type="ECO:0000313" key="3">
    <source>
        <dbReference type="EMBL" id="SEA23555.1"/>
    </source>
</evidence>
<sequence>MKKSLILLLIVFLSSSTIKADNWLSSFEDAKKMALATNKLVLVDFWASWCGPCKRMDSESWNQEDVRSLMSNYIPVKIDLDNNKSLAAKYGVRGIPYIFIMDGNGKVIHQQMGYKRKSEVVDLLNKYALNTSFLTRDLINYHTKENFANTYRLANKYQDYAMFLEPHLRTEFLEVSDTYFKEAEQGLKKSKLKSKQAFKQKIELHDIQKNLLLDRSKKALKQLEKIADEGVVETNKKFYNLLKYIAQKDNDNSEEATALGKELSANDLKKAEIFFK</sequence>
<dbReference type="RefSeq" id="WP_092133705.1">
    <property type="nucleotide sequence ID" value="NZ_FNQK01000008.1"/>
</dbReference>
<dbReference type="PROSITE" id="PS51352">
    <property type="entry name" value="THIOREDOXIN_2"/>
    <property type="match status" value="1"/>
</dbReference>
<proteinExistence type="predicted"/>
<dbReference type="AlphaFoldDB" id="A0A1H3ZIQ5"/>
<evidence type="ECO:0000313" key="4">
    <source>
        <dbReference type="Proteomes" id="UP000198846"/>
    </source>
</evidence>
<dbReference type="PANTHER" id="PTHR45663">
    <property type="entry name" value="GEO12009P1"/>
    <property type="match status" value="1"/>
</dbReference>
<dbReference type="InterPro" id="IPR036249">
    <property type="entry name" value="Thioredoxin-like_sf"/>
</dbReference>
<dbReference type="PANTHER" id="PTHR45663:SF11">
    <property type="entry name" value="GEO12009P1"/>
    <property type="match status" value="1"/>
</dbReference>
<evidence type="ECO:0000256" key="1">
    <source>
        <dbReference type="SAM" id="SignalP"/>
    </source>
</evidence>
<dbReference type="SUPFAM" id="SSF52833">
    <property type="entry name" value="Thioredoxin-like"/>
    <property type="match status" value="1"/>
</dbReference>
<dbReference type="CDD" id="cd02947">
    <property type="entry name" value="TRX_family"/>
    <property type="match status" value="1"/>
</dbReference>
<organism evidence="3 4">
    <name type="scientific">Bizionia paragorgiae</name>
    <dbReference type="NCBI Taxonomy" id="283786"/>
    <lineage>
        <taxon>Bacteria</taxon>
        <taxon>Pseudomonadati</taxon>
        <taxon>Bacteroidota</taxon>
        <taxon>Flavobacteriia</taxon>
        <taxon>Flavobacteriales</taxon>
        <taxon>Flavobacteriaceae</taxon>
        <taxon>Bizionia</taxon>
    </lineage>
</organism>
<dbReference type="OrthoDB" id="9811036at2"/>
<dbReference type="Pfam" id="PF00085">
    <property type="entry name" value="Thioredoxin"/>
    <property type="match status" value="1"/>
</dbReference>
<keyword evidence="4" id="KW-1185">Reference proteome</keyword>